<evidence type="ECO:0000256" key="5">
    <source>
        <dbReference type="ARBA" id="ARBA00023157"/>
    </source>
</evidence>
<gene>
    <name evidence="9" type="ORF">F444_11188</name>
</gene>
<accession>A0A081A1S2</accession>
<feature type="domain" description="Peptidase S1" evidence="8">
    <location>
        <begin position="52"/>
        <end position="278"/>
    </location>
</feature>
<evidence type="ECO:0000256" key="1">
    <source>
        <dbReference type="ARBA" id="ARBA00004613"/>
    </source>
</evidence>
<dbReference type="PROSITE" id="PS50240">
    <property type="entry name" value="TRYPSIN_DOM"/>
    <property type="match status" value="1"/>
</dbReference>
<dbReference type="InterPro" id="IPR050430">
    <property type="entry name" value="Peptidase_S1"/>
</dbReference>
<name>A0A081A1S2_PHYNI</name>
<evidence type="ECO:0000313" key="10">
    <source>
        <dbReference type="Proteomes" id="UP000028582"/>
    </source>
</evidence>
<dbReference type="InterPro" id="IPR001254">
    <property type="entry name" value="Trypsin_dom"/>
</dbReference>
<dbReference type="GO" id="GO:0005576">
    <property type="term" value="C:extracellular region"/>
    <property type="evidence" value="ECO:0007669"/>
    <property type="project" value="UniProtKB-SubCell"/>
</dbReference>
<dbReference type="Gene3D" id="2.40.10.10">
    <property type="entry name" value="Trypsin-like serine proteases"/>
    <property type="match status" value="1"/>
</dbReference>
<sequence>MKLVSTFVCVTSVAMTLSSLATNAQDGSSNSNISVSDLVPSTLSSDAIATSLKTGTTTVPKGTKTYVASLRSNATNDNSAAAILISPTHLLTGGSTIGTDIRYASIGSHYNNGTEDGELIKVVAILSHPNITDYEEYSYDYVVLQLEKPSSFKPIPLAAPDGSDIKYDETYTHLGWYTTTGEGSRTKAHELQRADVQLMSNEECSKMTTVDDTRVCSRPIGKQNSCIGGYGGPLIAERPDGDVLVGMVSWGSDCRKPGYPSYYSRIPVGHDWIQSIISGQCFH</sequence>
<feature type="chain" id="PRO_5001753805" description="Peptidase S1 domain-containing protein" evidence="7">
    <location>
        <begin position="22"/>
        <end position="283"/>
    </location>
</feature>
<organism evidence="9 10">
    <name type="scientific">Phytophthora nicotianae P1976</name>
    <dbReference type="NCBI Taxonomy" id="1317066"/>
    <lineage>
        <taxon>Eukaryota</taxon>
        <taxon>Sar</taxon>
        <taxon>Stramenopiles</taxon>
        <taxon>Oomycota</taxon>
        <taxon>Peronosporomycetes</taxon>
        <taxon>Peronosporales</taxon>
        <taxon>Peronosporaceae</taxon>
        <taxon>Phytophthora</taxon>
    </lineage>
</organism>
<dbReference type="PANTHER" id="PTHR24276">
    <property type="entry name" value="POLYSERASE-RELATED"/>
    <property type="match status" value="1"/>
</dbReference>
<evidence type="ECO:0000256" key="2">
    <source>
        <dbReference type="ARBA" id="ARBA00022525"/>
    </source>
</evidence>
<evidence type="ECO:0000313" key="9">
    <source>
        <dbReference type="EMBL" id="ETO72833.1"/>
    </source>
</evidence>
<keyword evidence="2" id="KW-0964">Secreted</keyword>
<dbReference type="SMART" id="SM00020">
    <property type="entry name" value="Tryp_SPc"/>
    <property type="match status" value="1"/>
</dbReference>
<proteinExistence type="predicted"/>
<dbReference type="InterPro" id="IPR009003">
    <property type="entry name" value="Peptidase_S1_PA"/>
</dbReference>
<evidence type="ECO:0000256" key="4">
    <source>
        <dbReference type="ARBA" id="ARBA00023026"/>
    </source>
</evidence>
<evidence type="ECO:0000259" key="8">
    <source>
        <dbReference type="PROSITE" id="PS50240"/>
    </source>
</evidence>
<feature type="signal peptide" evidence="7">
    <location>
        <begin position="1"/>
        <end position="21"/>
    </location>
</feature>
<dbReference type="Proteomes" id="UP000028582">
    <property type="component" value="Unassembled WGS sequence"/>
</dbReference>
<dbReference type="EMBL" id="ANJA01002024">
    <property type="protein sequence ID" value="ETO72833.1"/>
    <property type="molecule type" value="Genomic_DNA"/>
</dbReference>
<dbReference type="Pfam" id="PF00089">
    <property type="entry name" value="Trypsin"/>
    <property type="match status" value="1"/>
</dbReference>
<evidence type="ECO:0000256" key="6">
    <source>
        <dbReference type="ARBA" id="ARBA00023180"/>
    </source>
</evidence>
<evidence type="ECO:0000256" key="3">
    <source>
        <dbReference type="ARBA" id="ARBA00022729"/>
    </source>
</evidence>
<keyword evidence="6" id="KW-0325">Glycoprotein</keyword>
<comment type="caution">
    <text evidence="9">The sequence shown here is derived from an EMBL/GenBank/DDBJ whole genome shotgun (WGS) entry which is preliminary data.</text>
</comment>
<keyword evidence="3 7" id="KW-0732">Signal</keyword>
<keyword evidence="4" id="KW-0843">Virulence</keyword>
<reference evidence="9 10" key="1">
    <citation type="submission" date="2013-11" db="EMBL/GenBank/DDBJ databases">
        <title>The Genome Sequence of Phytophthora parasitica P1976.</title>
        <authorList>
            <consortium name="The Broad Institute Genomics Platform"/>
            <person name="Russ C."/>
            <person name="Tyler B."/>
            <person name="Panabieres F."/>
            <person name="Shan W."/>
            <person name="Tripathy S."/>
            <person name="Grunwald N."/>
            <person name="Machado M."/>
            <person name="Johnson C.S."/>
            <person name="Walker B."/>
            <person name="Young S."/>
            <person name="Zeng Q."/>
            <person name="Gargeya S."/>
            <person name="Fitzgerald M."/>
            <person name="Haas B."/>
            <person name="Abouelleil A."/>
            <person name="Allen A.W."/>
            <person name="Alvarado L."/>
            <person name="Arachchi H.M."/>
            <person name="Berlin A.M."/>
            <person name="Chapman S.B."/>
            <person name="Gainer-Dewar J."/>
            <person name="Goldberg J."/>
            <person name="Griggs A."/>
            <person name="Gujja S."/>
            <person name="Hansen M."/>
            <person name="Howarth C."/>
            <person name="Imamovic A."/>
            <person name="Ireland A."/>
            <person name="Larimer J."/>
            <person name="McCowan C."/>
            <person name="Murphy C."/>
            <person name="Pearson M."/>
            <person name="Poon T.W."/>
            <person name="Priest M."/>
            <person name="Roberts A."/>
            <person name="Saif S."/>
            <person name="Shea T."/>
            <person name="Sisk P."/>
            <person name="Sykes S."/>
            <person name="Wortman J."/>
            <person name="Nusbaum C."/>
            <person name="Birren B."/>
        </authorList>
    </citation>
    <scope>NUCLEOTIDE SEQUENCE [LARGE SCALE GENOMIC DNA]</scope>
    <source>
        <strain evidence="9 10">P1976</strain>
    </source>
</reference>
<comment type="subcellular location">
    <subcellularLocation>
        <location evidence="1">Secreted</location>
    </subcellularLocation>
</comment>
<dbReference type="PANTHER" id="PTHR24276:SF98">
    <property type="entry name" value="FI18310P1-RELATED"/>
    <property type="match status" value="1"/>
</dbReference>
<dbReference type="GO" id="GO:0006508">
    <property type="term" value="P:proteolysis"/>
    <property type="evidence" value="ECO:0007669"/>
    <property type="project" value="InterPro"/>
</dbReference>
<evidence type="ECO:0000256" key="7">
    <source>
        <dbReference type="SAM" id="SignalP"/>
    </source>
</evidence>
<protein>
    <recommendedName>
        <fullName evidence="8">Peptidase S1 domain-containing protein</fullName>
    </recommendedName>
</protein>
<dbReference type="InterPro" id="IPR043504">
    <property type="entry name" value="Peptidase_S1_PA_chymotrypsin"/>
</dbReference>
<dbReference type="SUPFAM" id="SSF50494">
    <property type="entry name" value="Trypsin-like serine proteases"/>
    <property type="match status" value="1"/>
</dbReference>
<keyword evidence="5" id="KW-1015">Disulfide bond</keyword>
<dbReference type="AlphaFoldDB" id="A0A081A1S2"/>
<dbReference type="GO" id="GO:0004252">
    <property type="term" value="F:serine-type endopeptidase activity"/>
    <property type="evidence" value="ECO:0007669"/>
    <property type="project" value="InterPro"/>
</dbReference>
<dbReference type="OrthoDB" id="546450at2759"/>